<keyword evidence="13" id="KW-1185">Reference proteome</keyword>
<dbReference type="InterPro" id="IPR002562">
    <property type="entry name" value="3'-5'_exonuclease_dom"/>
</dbReference>
<evidence type="ECO:0000256" key="7">
    <source>
        <dbReference type="ARBA" id="ARBA00022932"/>
    </source>
</evidence>
<evidence type="ECO:0000259" key="11">
    <source>
        <dbReference type="SMART" id="SM00482"/>
    </source>
</evidence>
<dbReference type="PANTHER" id="PTHR10133">
    <property type="entry name" value="DNA POLYMERASE I"/>
    <property type="match status" value="1"/>
</dbReference>
<keyword evidence="4" id="KW-0808">Transferase</keyword>
<keyword evidence="7" id="KW-0239">DNA-directed DNA polymerase</keyword>
<organism evidence="12 13">
    <name type="scientific">Dickeya phage vB_DsoM_JA29</name>
    <dbReference type="NCBI Taxonomy" id="2283031"/>
    <lineage>
        <taxon>Viruses</taxon>
        <taxon>Duplodnaviria</taxon>
        <taxon>Heunggongvirae</taxon>
        <taxon>Uroviricota</taxon>
        <taxon>Caudoviricetes</taxon>
        <taxon>Salmondvirus</taxon>
        <taxon>Salmondvirus JA29</taxon>
    </lineage>
</organism>
<comment type="catalytic activity">
    <reaction evidence="10">
        <text>DNA(n) + a 2'-deoxyribonucleoside 5'-triphosphate = DNA(n+1) + diphosphate</text>
        <dbReference type="Rhea" id="RHEA:22508"/>
        <dbReference type="Rhea" id="RHEA-COMP:17339"/>
        <dbReference type="Rhea" id="RHEA-COMP:17340"/>
        <dbReference type="ChEBI" id="CHEBI:33019"/>
        <dbReference type="ChEBI" id="CHEBI:61560"/>
        <dbReference type="ChEBI" id="CHEBI:173112"/>
        <dbReference type="EC" id="2.7.7.7"/>
    </reaction>
</comment>
<proteinExistence type="inferred from homology"/>
<feature type="domain" description="DNA-directed DNA polymerase family A palm" evidence="11">
    <location>
        <begin position="638"/>
        <end position="877"/>
    </location>
</feature>
<gene>
    <name evidence="12" type="ORF">JA29_163</name>
</gene>
<dbReference type="InterPro" id="IPR019760">
    <property type="entry name" value="DNA-dir_DNA_pol_A_CS"/>
</dbReference>
<dbReference type="InterPro" id="IPR043502">
    <property type="entry name" value="DNA/RNA_pol_sf"/>
</dbReference>
<comment type="similarity">
    <text evidence="1">Belongs to the DNA polymerase type-A family.</text>
</comment>
<dbReference type="Pfam" id="PF01612">
    <property type="entry name" value="DNA_pol_A_exo1"/>
    <property type="match status" value="1"/>
</dbReference>
<evidence type="ECO:0000256" key="4">
    <source>
        <dbReference type="ARBA" id="ARBA00022679"/>
    </source>
</evidence>
<protein>
    <recommendedName>
        <fullName evidence="3">DNA polymerase</fullName>
        <ecNumber evidence="2">2.7.7.7</ecNumber>
    </recommendedName>
</protein>
<evidence type="ECO:0000313" key="13">
    <source>
        <dbReference type="Proteomes" id="UP000263326"/>
    </source>
</evidence>
<keyword evidence="9" id="KW-0238">DNA-binding</keyword>
<evidence type="ECO:0000313" key="12">
    <source>
        <dbReference type="EMBL" id="AXG66889.1"/>
    </source>
</evidence>
<dbReference type="Gene3D" id="3.30.420.10">
    <property type="entry name" value="Ribonuclease H-like superfamily/Ribonuclease H"/>
    <property type="match status" value="1"/>
</dbReference>
<keyword evidence="5" id="KW-0548">Nucleotidyltransferase</keyword>
<dbReference type="GO" id="GO:0008408">
    <property type="term" value="F:3'-5' exonuclease activity"/>
    <property type="evidence" value="ECO:0007669"/>
    <property type="project" value="InterPro"/>
</dbReference>
<dbReference type="SUPFAM" id="SSF56672">
    <property type="entry name" value="DNA/RNA polymerases"/>
    <property type="match status" value="1"/>
</dbReference>
<dbReference type="Proteomes" id="UP000263326">
    <property type="component" value="Segment"/>
</dbReference>
<dbReference type="InterPro" id="IPR036397">
    <property type="entry name" value="RNaseH_sf"/>
</dbReference>
<sequence length="1051" mass="121458">MKTKHLTLDYDAPKEFEDQQTYDFVRVLKGVADKKSSRKALIVVDHMPSEDLENGKIFSGVTGQTFLNQIQYLEDTFPLKTTLDDWNFLVVSFNMFKTYDKSDQYKADAEEAFGKRIKEIIVEYKPEIVLTFGSAPFHCLNKEKIQRAYDAKGDISNWYGVIIPSRIKVNGISHKFKHLPNVSYNSVLHPRSIVGTSYTLGYMARWMLPWFNDCEMPYKIRKVTSGKDRNWNLKYITKYSKFKKLMQELTVAEKVAVDTETENLNRIVNKVLTVQFCMDGKTAYVVPVFHRDSPFSPKELKKITRDFRDYFEKNENKYQIYANAKFDLNVIRSNFGVRSFKSDVWDVQAGEFAFDENAKSLQLVTGKGYYNLANLTMQYGCELYLDLSFGKAQRATIADVDLDEQVQEYAGADVIIPFLLHEKQIQRAKDIGYDKYESMVSKQISDQIHAFSILESTGAGADIDYLFKLNLPNSPINQEIKNVEREFLDSPEVAKANKIILKDSNIPKFGLMGEVHVQKFDLSSQEHKQILFFDVMKLKPLKESDKIRPNGKPFGKLDKDFQAAYADNPMVALFTKLNKAYKLRNAYVNSLLKLWGESDDFKHDRSIRPSYGYLGVVTGRTSARDPNLQQVPSRSEMGKLIKRILIARKNRMLIKVDYSAHEVRGWSIISGDQGVADVFEQGAILRRRYRTVPDKWIAHRIEVEGDVHKINAAYFFGIDIMEVTKSIRNAVKTVIFGLIYQQGDKGLAKSTGREVDEIVEIKGKFLKRFPVGLKWFDSIKRFAHKNFFVESPVGRRRHLWGFMLPKQHSDADNVYASCDRRAVNSPVQGFGSDLMMSAIRILDRMKYEYWEANGVYPDFVLNVSVHDSLTVDCHYDWIFLALDMIERAMTSAVVEEVQKRHEGFEFTSVPEIDFEIGATEKDVKGWDFSYQALFDILEKGLEIKRDELGEKDLDVKKTLDSIMNDQYHLMSTWMQKQIWANDIEMRSKPKKCPLTNEDKKNIEQWKKEIPSNLKLLEEWKKAQAKAEVPVKERIKISSKKLGRAMKRLAVK</sequence>
<dbReference type="EC" id="2.7.7.7" evidence="2"/>
<dbReference type="PANTHER" id="PTHR10133:SF27">
    <property type="entry name" value="DNA POLYMERASE NU"/>
    <property type="match status" value="1"/>
</dbReference>
<dbReference type="InterPro" id="IPR012337">
    <property type="entry name" value="RNaseH-like_sf"/>
</dbReference>
<keyword evidence="8" id="KW-1194">Viral DNA replication</keyword>
<evidence type="ECO:0000256" key="2">
    <source>
        <dbReference type="ARBA" id="ARBA00012417"/>
    </source>
</evidence>
<evidence type="ECO:0000256" key="10">
    <source>
        <dbReference type="ARBA" id="ARBA00049244"/>
    </source>
</evidence>
<dbReference type="SMART" id="SM00482">
    <property type="entry name" value="POLAc"/>
    <property type="match status" value="1"/>
</dbReference>
<dbReference type="GO" id="GO:0006261">
    <property type="term" value="P:DNA-templated DNA replication"/>
    <property type="evidence" value="ECO:0007669"/>
    <property type="project" value="InterPro"/>
</dbReference>
<evidence type="ECO:0000256" key="6">
    <source>
        <dbReference type="ARBA" id="ARBA00022705"/>
    </source>
</evidence>
<dbReference type="GO" id="GO:0003887">
    <property type="term" value="F:DNA-directed DNA polymerase activity"/>
    <property type="evidence" value="ECO:0007669"/>
    <property type="project" value="UniProtKB-KW"/>
</dbReference>
<evidence type="ECO:0000256" key="5">
    <source>
        <dbReference type="ARBA" id="ARBA00022695"/>
    </source>
</evidence>
<evidence type="ECO:0000256" key="8">
    <source>
        <dbReference type="ARBA" id="ARBA00023109"/>
    </source>
</evidence>
<dbReference type="InterPro" id="IPR001098">
    <property type="entry name" value="DNA-dir_DNA_pol_A_palm_dom"/>
</dbReference>
<dbReference type="GO" id="GO:0003677">
    <property type="term" value="F:DNA binding"/>
    <property type="evidence" value="ECO:0007669"/>
    <property type="project" value="UniProtKB-KW"/>
</dbReference>
<evidence type="ECO:0000256" key="3">
    <source>
        <dbReference type="ARBA" id="ARBA00015749"/>
    </source>
</evidence>
<evidence type="ECO:0000256" key="9">
    <source>
        <dbReference type="ARBA" id="ARBA00023125"/>
    </source>
</evidence>
<dbReference type="SUPFAM" id="SSF53098">
    <property type="entry name" value="Ribonuclease H-like"/>
    <property type="match status" value="1"/>
</dbReference>
<dbReference type="GO" id="GO:0006302">
    <property type="term" value="P:double-strand break repair"/>
    <property type="evidence" value="ECO:0007669"/>
    <property type="project" value="TreeGrafter"/>
</dbReference>
<keyword evidence="6" id="KW-0235">DNA replication</keyword>
<reference evidence="12 13" key="1">
    <citation type="journal article" date="2018" name="Front. Microbiol.">
        <title>Jumbo Bacteriophages Are Represented Within an Increasing Diversity of Environmental Viruses Infecting the Emerging Phytopathogen, Dickeya solani.</title>
        <authorList>
            <person name="Day A.W."/>
            <person name="Ahn J."/>
            <person name="Salmond G.P.C."/>
        </authorList>
    </citation>
    <scope>NUCLEOTIDE SEQUENCE [LARGE SCALE GENOMIC DNA]</scope>
</reference>
<name>A0A384ZXE2_9CAUD</name>
<accession>A0A384ZXE2</accession>
<dbReference type="PRINTS" id="PR00868">
    <property type="entry name" value="DNAPOLI"/>
</dbReference>
<dbReference type="Pfam" id="PF00476">
    <property type="entry name" value="DNA_pol_A"/>
    <property type="match status" value="1"/>
</dbReference>
<dbReference type="Gene3D" id="1.10.150.20">
    <property type="entry name" value="5' to 3' exonuclease, C-terminal subdomain"/>
    <property type="match status" value="1"/>
</dbReference>
<dbReference type="GO" id="GO:0039693">
    <property type="term" value="P:viral DNA genome replication"/>
    <property type="evidence" value="ECO:0007669"/>
    <property type="project" value="UniProtKB-KW"/>
</dbReference>
<dbReference type="Gene3D" id="3.30.70.370">
    <property type="match status" value="1"/>
</dbReference>
<dbReference type="EMBL" id="MH460461">
    <property type="protein sequence ID" value="AXG66889.1"/>
    <property type="molecule type" value="Genomic_DNA"/>
</dbReference>
<dbReference type="InterPro" id="IPR002298">
    <property type="entry name" value="DNA_polymerase_A"/>
</dbReference>
<evidence type="ECO:0000256" key="1">
    <source>
        <dbReference type="ARBA" id="ARBA00007705"/>
    </source>
</evidence>
<dbReference type="PROSITE" id="PS00447">
    <property type="entry name" value="DNA_POLYMERASE_A"/>
    <property type="match status" value="1"/>
</dbReference>